<feature type="signal peptide" evidence="9">
    <location>
        <begin position="1"/>
        <end position="22"/>
    </location>
</feature>
<proteinExistence type="inferred from homology"/>
<organism evidence="11 12">
    <name type="scientific">Brassica rapa subsp. trilocularis</name>
    <dbReference type="NCBI Taxonomy" id="1813537"/>
    <lineage>
        <taxon>Eukaryota</taxon>
        <taxon>Viridiplantae</taxon>
        <taxon>Streptophyta</taxon>
        <taxon>Embryophyta</taxon>
        <taxon>Tracheophyta</taxon>
        <taxon>Spermatophyta</taxon>
        <taxon>Magnoliopsida</taxon>
        <taxon>eudicotyledons</taxon>
        <taxon>Gunneridae</taxon>
        <taxon>Pentapetalae</taxon>
        <taxon>rosids</taxon>
        <taxon>malvids</taxon>
        <taxon>Brassicales</taxon>
        <taxon>Brassicaceae</taxon>
        <taxon>Brassiceae</taxon>
        <taxon>Brassica</taxon>
    </lineage>
</organism>
<dbReference type="InterPro" id="IPR017853">
    <property type="entry name" value="GH"/>
</dbReference>
<dbReference type="PANTHER" id="PTHR23421">
    <property type="entry name" value="BETA-GALACTOSIDASE RELATED"/>
    <property type="match status" value="1"/>
</dbReference>
<dbReference type="PROSITE" id="PS50228">
    <property type="entry name" value="SUEL_LECTIN"/>
    <property type="match status" value="1"/>
</dbReference>
<dbReference type="InterPro" id="IPR020818">
    <property type="entry name" value="Chaperonin_GroES"/>
</dbReference>
<dbReference type="InterPro" id="IPR037124">
    <property type="entry name" value="Chaperonin_GroES_sf"/>
</dbReference>
<comment type="caution">
    <text evidence="11">The sequence shown here is derived from an EMBL/GenBank/DDBJ whole genome shotgun (WGS) entry which is preliminary data.</text>
</comment>
<dbReference type="InterPro" id="IPR000922">
    <property type="entry name" value="Lectin_gal-bd_dom"/>
</dbReference>
<keyword evidence="6" id="KW-0143">Chaperone</keyword>
<evidence type="ECO:0000256" key="4">
    <source>
        <dbReference type="ARBA" id="ARBA00012756"/>
    </source>
</evidence>
<evidence type="ECO:0000256" key="6">
    <source>
        <dbReference type="ARBA" id="ARBA00023186"/>
    </source>
</evidence>
<evidence type="ECO:0000256" key="9">
    <source>
        <dbReference type="SAM" id="SignalP"/>
    </source>
</evidence>
<keyword evidence="12" id="KW-1185">Reference proteome</keyword>
<sequence length="926" mass="101993">MKQFNLLSLFLILITFFGSANSTIVSHDERAITIDGQRRILLSGSIHYPRSTSDMWPDLISKAKDGGLDTIETYNEMQNFTTKIVNMMKEESLFASQGGPIILAQIENEYGNVISSYGAEGKAYIDWCANMANSLDIGVPWIMCQQPHAPQPMIETCNGFYCDQYKPSNPSSPKMWTENWTGWFKNWGGKHPYRTAEDLAFSVARFFQTGGTFQNYYMYHGGTNFGRVAGGPYITTSYDYDAPLDEYGNLNQPKWGHLKQLHTLLKSMEKPLTYGNISTIDLGNSVTATVYSTNDKSSCFIGNVNATADALVNFKGKDYNVPAWSVSVLPDCDKEAYNTARVNTQTSIITEDSCDEPEKLKWTWRPEFTTQKTILKASGDLIAKGLVDQKDVTNDASDYLWYMTRVHLDKKDPIWSRNMSLRVHSNAHVLHAYVNGKYIGNQIVRDNKFDYRFEKKVNLVHGTNHLALLSVSVGLQNYGPFFESGPTGINGPVKLVGYKGDETIEKDLSKHQWDYKIGLNGFNNKLFSLKSANHHQLKWSTEKLPADRMYHVPRSFLNDKGHNTITLFEEMGGDPSMVKFKTVVTGRVCAKAHEHNKVELSCNNRPISAVKFASFGNPSGLCGSFAAGTCEGAKDAAKIVAKECVGKLNCTMNVSSHKFGSTNLDCGDSPKRLTAEMAATQLTASPVTVSARSLASLRASSAKFGTLKPGTLKQSQFRSFVVRAASVVAPKYTSIKPLGDRVLVKIKEAEEKTMGGILLPSTAQSKPQGGEVVAVGEGRTIGKNKIDIDVPTGAQIIYSKYAGTEVEFNDVQHLILKEDDIVGLLETEDIKDLKPLNDRVFIKVAEAEEKTAGGLLLTETTKEKPSIGTVIAVGPGSLDEEGKRQPLSISTGSTVLYSKYAGNDFKGKDGSNYIALRASDVMAILS</sequence>
<dbReference type="SUPFAM" id="SSF49785">
    <property type="entry name" value="Galactose-binding domain-like"/>
    <property type="match status" value="1"/>
</dbReference>
<comment type="similarity">
    <text evidence="2">Belongs to the GroES chaperonin family.</text>
</comment>
<dbReference type="InterPro" id="IPR011032">
    <property type="entry name" value="GroES-like_sf"/>
</dbReference>
<evidence type="ECO:0000256" key="1">
    <source>
        <dbReference type="ARBA" id="ARBA00001412"/>
    </source>
</evidence>
<dbReference type="CDD" id="cd00320">
    <property type="entry name" value="cpn10"/>
    <property type="match status" value="2"/>
</dbReference>
<keyword evidence="9" id="KW-0732">Signal</keyword>
<keyword evidence="7" id="KW-0326">Glycosidase</keyword>
<evidence type="ECO:0000256" key="8">
    <source>
        <dbReference type="RuleBase" id="RU003679"/>
    </source>
</evidence>
<comment type="similarity">
    <text evidence="3 8">Belongs to the glycosyl hydrolase 35 family.</text>
</comment>
<gene>
    <name evidence="11" type="primary">A10p025750.1_BraROA</name>
    <name evidence="11" type="ORF">IGI04_041104</name>
</gene>
<dbReference type="EC" id="3.2.1.23" evidence="4"/>
<dbReference type="Gene3D" id="3.20.20.80">
    <property type="entry name" value="Glycosidases"/>
    <property type="match status" value="2"/>
</dbReference>
<dbReference type="NCBIfam" id="NF001531">
    <property type="entry name" value="PRK00364.2-2"/>
    <property type="match status" value="2"/>
</dbReference>
<dbReference type="InterPro" id="IPR019801">
    <property type="entry name" value="Glyco_hydro_35_CS"/>
</dbReference>
<reference evidence="11 12" key="1">
    <citation type="submission" date="2021-03" db="EMBL/GenBank/DDBJ databases">
        <authorList>
            <person name="King G.J."/>
            <person name="Bancroft I."/>
            <person name="Baten A."/>
            <person name="Bloomfield J."/>
            <person name="Borpatragohain P."/>
            <person name="He Z."/>
            <person name="Irish N."/>
            <person name="Irwin J."/>
            <person name="Liu K."/>
            <person name="Mauleon R.P."/>
            <person name="Moore J."/>
            <person name="Morris R."/>
            <person name="Ostergaard L."/>
            <person name="Wang B."/>
            <person name="Wells R."/>
        </authorList>
    </citation>
    <scope>NUCLEOTIDE SEQUENCE [LARGE SCALE GENOMIC DNA]</scope>
    <source>
        <strain evidence="11">R-o-18</strain>
        <tissue evidence="11">Leaf</tissue>
    </source>
</reference>
<evidence type="ECO:0000256" key="5">
    <source>
        <dbReference type="ARBA" id="ARBA00022801"/>
    </source>
</evidence>
<keyword evidence="5" id="KW-0378">Hydrolase</keyword>
<evidence type="ECO:0000313" key="11">
    <source>
        <dbReference type="EMBL" id="KAG5376508.1"/>
    </source>
</evidence>
<dbReference type="Pfam" id="PF17834">
    <property type="entry name" value="GHD"/>
    <property type="match status" value="1"/>
</dbReference>
<dbReference type="Gene3D" id="2.60.120.740">
    <property type="match status" value="1"/>
</dbReference>
<dbReference type="Pfam" id="PF02140">
    <property type="entry name" value="SUEL_Lectin"/>
    <property type="match status" value="1"/>
</dbReference>
<evidence type="ECO:0000313" key="12">
    <source>
        <dbReference type="Proteomes" id="UP000823674"/>
    </source>
</evidence>
<dbReference type="Pfam" id="PF01301">
    <property type="entry name" value="Glyco_hydro_35"/>
    <property type="match status" value="2"/>
</dbReference>
<feature type="domain" description="SUEL-type lectin" evidence="10">
    <location>
        <begin position="592"/>
        <end position="680"/>
    </location>
</feature>
<name>A0ABQ7KPT2_BRACM</name>
<dbReference type="Gene3D" id="2.60.120.260">
    <property type="entry name" value="Galactose-binding domain-like"/>
    <property type="match status" value="1"/>
</dbReference>
<dbReference type="InterPro" id="IPR041392">
    <property type="entry name" value="GHD"/>
</dbReference>
<dbReference type="InterPro" id="IPR008979">
    <property type="entry name" value="Galactose-bd-like_sf"/>
</dbReference>
<dbReference type="CDD" id="cd22842">
    <property type="entry name" value="Gal_Rha_Lectin_BGal"/>
    <property type="match status" value="1"/>
</dbReference>
<dbReference type="Pfam" id="PF00166">
    <property type="entry name" value="Cpn10"/>
    <property type="match status" value="2"/>
</dbReference>
<dbReference type="PRINTS" id="PR00297">
    <property type="entry name" value="CHAPERONIN10"/>
</dbReference>
<dbReference type="InterPro" id="IPR018369">
    <property type="entry name" value="Chaprnonin_Cpn10_CS"/>
</dbReference>
<comment type="catalytic activity">
    <reaction evidence="1">
        <text>Hydrolysis of terminal non-reducing beta-D-galactose residues in beta-D-galactosides.</text>
        <dbReference type="EC" id="3.2.1.23"/>
    </reaction>
</comment>
<dbReference type="EMBL" id="JADBGQ010000010">
    <property type="protein sequence ID" value="KAG5376508.1"/>
    <property type="molecule type" value="Genomic_DNA"/>
</dbReference>
<dbReference type="InterPro" id="IPR043159">
    <property type="entry name" value="Lectin_gal-bd_sf"/>
</dbReference>
<dbReference type="SMART" id="SM00883">
    <property type="entry name" value="Cpn10"/>
    <property type="match status" value="2"/>
</dbReference>
<evidence type="ECO:0000256" key="7">
    <source>
        <dbReference type="ARBA" id="ARBA00023295"/>
    </source>
</evidence>
<dbReference type="Proteomes" id="UP000823674">
    <property type="component" value="Chromosome A10"/>
</dbReference>
<evidence type="ECO:0000259" key="10">
    <source>
        <dbReference type="PROSITE" id="PS50228"/>
    </source>
</evidence>
<dbReference type="SUPFAM" id="SSF51445">
    <property type="entry name" value="(Trans)glycosidases"/>
    <property type="match status" value="1"/>
</dbReference>
<evidence type="ECO:0000256" key="2">
    <source>
        <dbReference type="ARBA" id="ARBA00006975"/>
    </source>
</evidence>
<feature type="chain" id="PRO_5046732889" description="beta-galactosidase" evidence="9">
    <location>
        <begin position="23"/>
        <end position="926"/>
    </location>
</feature>
<dbReference type="PROSITE" id="PS00681">
    <property type="entry name" value="CHAPERONINS_CPN10"/>
    <property type="match status" value="2"/>
</dbReference>
<dbReference type="InterPro" id="IPR031330">
    <property type="entry name" value="Gly_Hdrlase_35_cat"/>
</dbReference>
<protein>
    <recommendedName>
        <fullName evidence="4">beta-galactosidase</fullName>
        <ecNumber evidence="4">3.2.1.23</ecNumber>
    </recommendedName>
</protein>
<accession>A0ABQ7KPT2</accession>
<evidence type="ECO:0000256" key="3">
    <source>
        <dbReference type="ARBA" id="ARBA00009809"/>
    </source>
</evidence>
<dbReference type="HAMAP" id="MF_00580">
    <property type="entry name" value="CH10"/>
    <property type="match status" value="2"/>
</dbReference>
<dbReference type="PROSITE" id="PS01182">
    <property type="entry name" value="GLYCOSYL_HYDROL_F35"/>
    <property type="match status" value="1"/>
</dbReference>
<dbReference type="Gene3D" id="2.30.33.40">
    <property type="entry name" value="GroES chaperonin"/>
    <property type="match status" value="2"/>
</dbReference>
<dbReference type="InterPro" id="IPR001944">
    <property type="entry name" value="Glycoside_Hdrlase_35"/>
</dbReference>
<dbReference type="SUPFAM" id="SSF50129">
    <property type="entry name" value="GroES-like"/>
    <property type="match status" value="2"/>
</dbReference>